<feature type="domain" description="Histidine kinase" evidence="8">
    <location>
        <begin position="494"/>
        <end position="697"/>
    </location>
</feature>
<dbReference type="RefSeq" id="WP_408155450.1">
    <property type="nucleotide sequence ID" value="NZ_JAQQFM010000002.1"/>
</dbReference>
<evidence type="ECO:0000256" key="7">
    <source>
        <dbReference type="SAM" id="Phobius"/>
    </source>
</evidence>
<dbReference type="SMART" id="SM00387">
    <property type="entry name" value="HATPase_c"/>
    <property type="match status" value="1"/>
</dbReference>
<keyword evidence="7" id="KW-0812">Transmembrane</keyword>
<evidence type="ECO:0000256" key="1">
    <source>
        <dbReference type="ARBA" id="ARBA00000085"/>
    </source>
</evidence>
<dbReference type="InterPro" id="IPR004358">
    <property type="entry name" value="Sig_transdc_His_kin-like_C"/>
</dbReference>
<evidence type="ECO:0000259" key="8">
    <source>
        <dbReference type="PROSITE" id="PS50109"/>
    </source>
</evidence>
<dbReference type="PROSITE" id="PS50109">
    <property type="entry name" value="HIS_KIN"/>
    <property type="match status" value="1"/>
</dbReference>
<feature type="transmembrane region" description="Helical" evidence="7">
    <location>
        <begin position="422"/>
        <end position="442"/>
    </location>
</feature>
<feature type="transmembrane region" description="Helical" evidence="7">
    <location>
        <begin position="205"/>
        <end position="223"/>
    </location>
</feature>
<dbReference type="SUPFAM" id="SSF55874">
    <property type="entry name" value="ATPase domain of HSP90 chaperone/DNA topoisomerase II/histidine kinase"/>
    <property type="match status" value="1"/>
</dbReference>
<evidence type="ECO:0000256" key="2">
    <source>
        <dbReference type="ARBA" id="ARBA00012438"/>
    </source>
</evidence>
<dbReference type="PANTHER" id="PTHR44936:SF10">
    <property type="entry name" value="SENSOR PROTEIN RSTB"/>
    <property type="match status" value="1"/>
</dbReference>
<feature type="transmembrane region" description="Helical" evidence="7">
    <location>
        <begin position="235"/>
        <end position="257"/>
    </location>
</feature>
<dbReference type="SUPFAM" id="SSF55781">
    <property type="entry name" value="GAF domain-like"/>
    <property type="match status" value="1"/>
</dbReference>
<keyword evidence="10" id="KW-1185">Reference proteome</keyword>
<keyword evidence="3 9" id="KW-0808">Transferase</keyword>
<evidence type="ECO:0000313" key="9">
    <source>
        <dbReference type="EMBL" id="MFL9923628.1"/>
    </source>
</evidence>
<accession>A0ABW9A415</accession>
<feature type="transmembrane region" description="Helical" evidence="7">
    <location>
        <begin position="269"/>
        <end position="291"/>
    </location>
</feature>
<dbReference type="Pfam" id="PF02518">
    <property type="entry name" value="HATPase_c"/>
    <property type="match status" value="1"/>
</dbReference>
<evidence type="ECO:0000313" key="10">
    <source>
        <dbReference type="Proteomes" id="UP001629246"/>
    </source>
</evidence>
<organism evidence="9 10">
    <name type="scientific">Herbaspirillum lusitanum</name>
    <dbReference type="NCBI Taxonomy" id="213312"/>
    <lineage>
        <taxon>Bacteria</taxon>
        <taxon>Pseudomonadati</taxon>
        <taxon>Pseudomonadota</taxon>
        <taxon>Betaproteobacteria</taxon>
        <taxon>Burkholderiales</taxon>
        <taxon>Oxalobacteraceae</taxon>
        <taxon>Herbaspirillum</taxon>
    </lineage>
</organism>
<feature type="transmembrane region" description="Helical" evidence="7">
    <location>
        <begin position="74"/>
        <end position="92"/>
    </location>
</feature>
<keyword evidence="6" id="KW-0067">ATP-binding</keyword>
<proteinExistence type="predicted"/>
<dbReference type="PRINTS" id="PR00344">
    <property type="entry name" value="BCTRLSENSOR"/>
</dbReference>
<name>A0ABW9A415_9BURK</name>
<keyword evidence="5 9" id="KW-0418">Kinase</keyword>
<dbReference type="InterPro" id="IPR014265">
    <property type="entry name" value="XrtA/PrsK"/>
</dbReference>
<dbReference type="Gene3D" id="3.30.565.10">
    <property type="entry name" value="Histidine kinase-like ATPase, C-terminal domain"/>
    <property type="match status" value="1"/>
</dbReference>
<reference evidence="9 10" key="1">
    <citation type="journal article" date="2024" name="Chem. Sci.">
        <title>Discovery of megapolipeptins by genome mining of a Burkholderiales bacteria collection.</title>
        <authorList>
            <person name="Paulo B.S."/>
            <person name="Recchia M.J.J."/>
            <person name="Lee S."/>
            <person name="Fergusson C.H."/>
            <person name="Romanowski S.B."/>
            <person name="Hernandez A."/>
            <person name="Krull N."/>
            <person name="Liu D.Y."/>
            <person name="Cavanagh H."/>
            <person name="Bos A."/>
            <person name="Gray C.A."/>
            <person name="Murphy B.T."/>
            <person name="Linington R.G."/>
            <person name="Eustaquio A.S."/>
        </authorList>
    </citation>
    <scope>NUCLEOTIDE SEQUENCE [LARGE SCALE GENOMIC DNA]</scope>
    <source>
        <strain evidence="9 10">RL21-008-BIB-A</strain>
    </source>
</reference>
<feature type="transmembrane region" description="Helical" evidence="7">
    <location>
        <begin position="167"/>
        <end position="185"/>
    </location>
</feature>
<dbReference type="NCBIfam" id="TIGR02916">
    <property type="entry name" value="PEP_his_kin"/>
    <property type="match status" value="1"/>
</dbReference>
<evidence type="ECO:0000256" key="5">
    <source>
        <dbReference type="ARBA" id="ARBA00022777"/>
    </source>
</evidence>
<evidence type="ECO:0000256" key="4">
    <source>
        <dbReference type="ARBA" id="ARBA00022741"/>
    </source>
</evidence>
<dbReference type="EMBL" id="JAQQFM010000002">
    <property type="protein sequence ID" value="MFL9923628.1"/>
    <property type="molecule type" value="Genomic_DNA"/>
</dbReference>
<dbReference type="PANTHER" id="PTHR44936">
    <property type="entry name" value="SENSOR PROTEIN CREC"/>
    <property type="match status" value="1"/>
</dbReference>
<comment type="caution">
    <text evidence="9">The sequence shown here is derived from an EMBL/GenBank/DDBJ whole genome shotgun (WGS) entry which is preliminary data.</text>
</comment>
<evidence type="ECO:0000256" key="3">
    <source>
        <dbReference type="ARBA" id="ARBA00022679"/>
    </source>
</evidence>
<feature type="transmembrane region" description="Helical" evidence="7">
    <location>
        <begin position="6"/>
        <end position="29"/>
    </location>
</feature>
<keyword evidence="4" id="KW-0547">Nucleotide-binding</keyword>
<comment type="catalytic activity">
    <reaction evidence="1">
        <text>ATP + protein L-histidine = ADP + protein N-phospho-L-histidine.</text>
        <dbReference type="EC" id="2.7.13.3"/>
    </reaction>
</comment>
<feature type="transmembrane region" description="Helical" evidence="7">
    <location>
        <begin position="41"/>
        <end position="62"/>
    </location>
</feature>
<dbReference type="GO" id="GO:0004673">
    <property type="term" value="F:protein histidine kinase activity"/>
    <property type="evidence" value="ECO:0007669"/>
    <property type="project" value="UniProtKB-EC"/>
</dbReference>
<gene>
    <name evidence="9" type="primary">prsK</name>
    <name evidence="9" type="ORF">PQR62_05100</name>
</gene>
<dbReference type="InterPro" id="IPR036890">
    <property type="entry name" value="HATPase_C_sf"/>
</dbReference>
<sequence length="704" mass="77712">MEIAEIAGVALIGYITAALGFLLFGGFLLATAQGQLRRRTLAATSLISAAWAGAVLLGPFLPASLRWLPAVLELLRDAGWSAFMLLLLGAIGQSERPAVARINSWTLVVAGFYLVNLLACLSVSWEYAYPIKLSAFMAVTIFRVASAVLGLFLVEQLYRNTVAEQRWGIKFACLGIGLMFAYDFYMYSDAMLFRQINPDIWNARGMVNTLAVPLVAVSAWRNPKWSLGLTVSRRILFHSAALFGTAIYLLAMASAGYALRIFGGNWGSVMQVAFLFGAAILLLGVLFSGGMRSRLRVFISKHFYRYNYDYREEWLAFTRALSEKGPGLEQRVIQALAKLVESPAGAVFTLPGAAQVKPSDAAQPCEVTARWNMAIDCEADTANHSLLRFLEQKQWVIDLQEYAADPARYEDLRIPLWLGRMAQAWLVVPLEVHGALFGFVVLARPRTPLKLNWEVIDLLKVAGSQAGGYLAQQRFATELMVARQFESFNRMSTFIVHDLKNLVSQLSLLMANAERHKDNPEFQRDMIDTVDFSVQKMKLLLHKLSRKDSAETHAPVRVDALLQRAIAAKSAAEPRPSLEVRHPALVVMADQERLERVLGHIIQNAIEATSPKSGTVAVSAERNGERVLISVKDNGLGMSSDFIRDRLFKPFESTKSAGMGIGLFESREYILALGGELHVDSQEAAGTHFRILLPLQAALGEAAA</sequence>
<dbReference type="InterPro" id="IPR003594">
    <property type="entry name" value="HATPase_dom"/>
</dbReference>
<keyword evidence="7" id="KW-1133">Transmembrane helix</keyword>
<keyword evidence="7" id="KW-0472">Membrane</keyword>
<dbReference type="EC" id="2.7.13.3" evidence="2"/>
<feature type="transmembrane region" description="Helical" evidence="7">
    <location>
        <begin position="104"/>
        <end position="125"/>
    </location>
</feature>
<dbReference type="InterPro" id="IPR005467">
    <property type="entry name" value="His_kinase_dom"/>
</dbReference>
<evidence type="ECO:0000256" key="6">
    <source>
        <dbReference type="ARBA" id="ARBA00022840"/>
    </source>
</evidence>
<dbReference type="InterPro" id="IPR050980">
    <property type="entry name" value="2C_sensor_his_kinase"/>
</dbReference>
<protein>
    <recommendedName>
        <fullName evidence="2">histidine kinase</fullName>
        <ecNumber evidence="2">2.7.13.3</ecNumber>
    </recommendedName>
</protein>
<feature type="transmembrane region" description="Helical" evidence="7">
    <location>
        <begin position="131"/>
        <end position="155"/>
    </location>
</feature>
<dbReference type="Proteomes" id="UP001629246">
    <property type="component" value="Unassembled WGS sequence"/>
</dbReference>